<dbReference type="InterPro" id="IPR005025">
    <property type="entry name" value="FMN_Rdtase-like_dom"/>
</dbReference>
<dbReference type="AlphaFoldDB" id="A0A4R3YKQ1"/>
<evidence type="ECO:0000256" key="2">
    <source>
        <dbReference type="ARBA" id="ARBA00022643"/>
    </source>
</evidence>
<dbReference type="Gene3D" id="3.40.50.360">
    <property type="match status" value="1"/>
</dbReference>
<dbReference type="SUPFAM" id="SSF52218">
    <property type="entry name" value="Flavoproteins"/>
    <property type="match status" value="1"/>
</dbReference>
<proteinExistence type="predicted"/>
<accession>A0A4R3YKQ1</accession>
<evidence type="ECO:0000259" key="3">
    <source>
        <dbReference type="Pfam" id="PF03358"/>
    </source>
</evidence>
<dbReference type="GeneID" id="98916364"/>
<dbReference type="PANTHER" id="PTHR43278:SF2">
    <property type="entry name" value="IRON-SULFUR FLAVOPROTEIN"/>
    <property type="match status" value="1"/>
</dbReference>
<feature type="domain" description="NADPH-dependent FMN reductase-like" evidence="3">
    <location>
        <begin position="3"/>
        <end position="146"/>
    </location>
</feature>
<sequence length="182" mass="20187">MKKILVVVCCGNLNGNTDKLANSFIEGLLETGHEVKKVFLGNKDIKGCKGCGACQLNHHICAIRDDMQDLYPLVNECDTIVIASPLYFWSISAIAKSFIDRLYALSTNDKYPRKNSILLMTAGDNQDWTFDHSLSYYHILTEALGWNDLGSYLAGGCKGESGNHSIDEKNLGEVYNFGKKII</sequence>
<organism evidence="4 5">
    <name type="scientific">Longibaculum muris</name>
    <dbReference type="NCBI Taxonomy" id="1796628"/>
    <lineage>
        <taxon>Bacteria</taxon>
        <taxon>Bacillati</taxon>
        <taxon>Bacillota</taxon>
        <taxon>Erysipelotrichia</taxon>
        <taxon>Erysipelotrichales</taxon>
        <taxon>Coprobacillaceae</taxon>
        <taxon>Longibaculum</taxon>
    </lineage>
</organism>
<keyword evidence="2" id="KW-0288">FMN</keyword>
<dbReference type="Pfam" id="PF03358">
    <property type="entry name" value="FMN_red"/>
    <property type="match status" value="1"/>
</dbReference>
<keyword evidence="5" id="KW-1185">Reference proteome</keyword>
<reference evidence="4 5" key="1">
    <citation type="submission" date="2019-03" db="EMBL/GenBank/DDBJ databases">
        <title>Genomic Encyclopedia of Type Strains, Phase IV (KMG-IV): sequencing the most valuable type-strain genomes for metagenomic binning, comparative biology and taxonomic classification.</title>
        <authorList>
            <person name="Goeker M."/>
        </authorList>
    </citation>
    <scope>NUCLEOTIDE SEQUENCE [LARGE SCALE GENOMIC DNA]</scope>
    <source>
        <strain evidence="4 5">DSM 29487</strain>
    </source>
</reference>
<dbReference type="Proteomes" id="UP000295515">
    <property type="component" value="Unassembled WGS sequence"/>
</dbReference>
<dbReference type="GO" id="GO:0016491">
    <property type="term" value="F:oxidoreductase activity"/>
    <property type="evidence" value="ECO:0007669"/>
    <property type="project" value="InterPro"/>
</dbReference>
<evidence type="ECO:0000256" key="1">
    <source>
        <dbReference type="ARBA" id="ARBA00022630"/>
    </source>
</evidence>
<dbReference type="RefSeq" id="WP_066444662.1">
    <property type="nucleotide sequence ID" value="NZ_JANKBF010000021.1"/>
</dbReference>
<keyword evidence="1" id="KW-0285">Flavoprotein</keyword>
<evidence type="ECO:0000313" key="5">
    <source>
        <dbReference type="Proteomes" id="UP000295515"/>
    </source>
</evidence>
<evidence type="ECO:0000313" key="4">
    <source>
        <dbReference type="EMBL" id="TCV93087.1"/>
    </source>
</evidence>
<dbReference type="PANTHER" id="PTHR43278">
    <property type="entry name" value="NAD(P)H-DEPENDENT FMN-CONTAINING OXIDOREDUCTASE YWQN-RELATED"/>
    <property type="match status" value="1"/>
</dbReference>
<dbReference type="InterPro" id="IPR029039">
    <property type="entry name" value="Flavoprotein-like_sf"/>
</dbReference>
<comment type="caution">
    <text evidence="4">The sequence shown here is derived from an EMBL/GenBank/DDBJ whole genome shotgun (WGS) entry which is preliminary data.</text>
</comment>
<dbReference type="EMBL" id="SMCQ01000024">
    <property type="protein sequence ID" value="TCV93087.1"/>
    <property type="molecule type" value="Genomic_DNA"/>
</dbReference>
<name>A0A4R3YKQ1_9FIRM</name>
<dbReference type="InterPro" id="IPR051796">
    <property type="entry name" value="ISF_SsuE-like"/>
</dbReference>
<gene>
    <name evidence="4" type="ORF">EDD60_1248</name>
</gene>
<protein>
    <submittedName>
        <fullName evidence="4">Multimeric flavodoxin WrbA</fullName>
    </submittedName>
</protein>